<dbReference type="Pfam" id="PF14664">
    <property type="entry name" value="RICTOR_N"/>
    <property type="match status" value="1"/>
</dbReference>
<protein>
    <submittedName>
        <fullName evidence="3">Rapamycin-insensitive companion of mTOR, N-terminal domain-containing protein</fullName>
    </submittedName>
</protein>
<evidence type="ECO:0000259" key="2">
    <source>
        <dbReference type="Pfam" id="PF14664"/>
    </source>
</evidence>
<gene>
    <name evidence="3" type="ORF">BJ684DRAFT_600</name>
</gene>
<dbReference type="EMBL" id="KZ988898">
    <property type="protein sequence ID" value="RKP11453.1"/>
    <property type="molecule type" value="Genomic_DNA"/>
</dbReference>
<dbReference type="PANTHER" id="PTHR13298:SF11">
    <property type="entry name" value="RAPAMYCIN-INSENSITIVE COMPANION OF MTOR"/>
    <property type="match status" value="1"/>
</dbReference>
<dbReference type="InterPro" id="IPR028268">
    <property type="entry name" value="Pianissimo_fam"/>
</dbReference>
<dbReference type="AlphaFoldDB" id="A0A4P9XYB3"/>
<comment type="similarity">
    <text evidence="1">Belongs to the RICTOR family.</text>
</comment>
<dbReference type="Gene3D" id="1.25.10.10">
    <property type="entry name" value="Leucine-rich Repeat Variant"/>
    <property type="match status" value="1"/>
</dbReference>
<dbReference type="GO" id="GO:0038203">
    <property type="term" value="P:TORC2 signaling"/>
    <property type="evidence" value="ECO:0007669"/>
    <property type="project" value="TreeGrafter"/>
</dbReference>
<dbReference type="GO" id="GO:0031932">
    <property type="term" value="C:TORC2 complex"/>
    <property type="evidence" value="ECO:0007669"/>
    <property type="project" value="InterPro"/>
</dbReference>
<dbReference type="InterPro" id="IPR016024">
    <property type="entry name" value="ARM-type_fold"/>
</dbReference>
<dbReference type="PANTHER" id="PTHR13298">
    <property type="entry name" value="CYTOSOLIC REGULATOR PIANISSIMO"/>
    <property type="match status" value="1"/>
</dbReference>
<evidence type="ECO:0000256" key="1">
    <source>
        <dbReference type="ARBA" id="ARBA00008878"/>
    </source>
</evidence>
<keyword evidence="4" id="KW-1185">Reference proteome</keyword>
<feature type="domain" description="Rapamycin-insensitive companion of mTOR N-terminal" evidence="2">
    <location>
        <begin position="1"/>
        <end position="118"/>
    </location>
</feature>
<dbReference type="OrthoDB" id="271111at2759"/>
<feature type="non-terminal residue" evidence="3">
    <location>
        <position position="118"/>
    </location>
</feature>
<organism evidence="3 4">
    <name type="scientific">Piptocephalis cylindrospora</name>
    <dbReference type="NCBI Taxonomy" id="1907219"/>
    <lineage>
        <taxon>Eukaryota</taxon>
        <taxon>Fungi</taxon>
        <taxon>Fungi incertae sedis</taxon>
        <taxon>Zoopagomycota</taxon>
        <taxon>Zoopagomycotina</taxon>
        <taxon>Zoopagomycetes</taxon>
        <taxon>Zoopagales</taxon>
        <taxon>Piptocephalidaceae</taxon>
        <taxon>Piptocephalis</taxon>
    </lineage>
</organism>
<dbReference type="Proteomes" id="UP000267251">
    <property type="component" value="Unassembled WGS sequence"/>
</dbReference>
<proteinExistence type="inferred from homology"/>
<dbReference type="SUPFAM" id="SSF48371">
    <property type="entry name" value="ARM repeat"/>
    <property type="match status" value="1"/>
</dbReference>
<sequence>VRALVAMAEHADEPFRNLCLETLCELAIRDPELTVESGGLRVMLHVLVEGSQDLSDAVSLTLLYLLDRPANRQYLRPGMDIEVLVSPLTNGTVKGAAAEERVRHCTMALRPYLTSWVG</sequence>
<name>A0A4P9XYB3_9FUNG</name>
<evidence type="ECO:0000313" key="3">
    <source>
        <dbReference type="EMBL" id="RKP11453.1"/>
    </source>
</evidence>
<dbReference type="InterPro" id="IPR028267">
    <property type="entry name" value="Pianissimo_N"/>
</dbReference>
<reference evidence="4" key="1">
    <citation type="journal article" date="2018" name="Nat. Microbiol.">
        <title>Leveraging single-cell genomics to expand the fungal tree of life.</title>
        <authorList>
            <person name="Ahrendt S.R."/>
            <person name="Quandt C.A."/>
            <person name="Ciobanu D."/>
            <person name="Clum A."/>
            <person name="Salamov A."/>
            <person name="Andreopoulos B."/>
            <person name="Cheng J.F."/>
            <person name="Woyke T."/>
            <person name="Pelin A."/>
            <person name="Henrissat B."/>
            <person name="Reynolds N.K."/>
            <person name="Benny G.L."/>
            <person name="Smith M.E."/>
            <person name="James T.Y."/>
            <person name="Grigoriev I.V."/>
        </authorList>
    </citation>
    <scope>NUCLEOTIDE SEQUENCE [LARGE SCALE GENOMIC DNA]</scope>
</reference>
<dbReference type="InterPro" id="IPR011989">
    <property type="entry name" value="ARM-like"/>
</dbReference>
<evidence type="ECO:0000313" key="4">
    <source>
        <dbReference type="Proteomes" id="UP000267251"/>
    </source>
</evidence>
<feature type="non-terminal residue" evidence="3">
    <location>
        <position position="1"/>
    </location>
</feature>
<accession>A0A4P9XYB3</accession>